<dbReference type="Proteomes" id="UP000502823">
    <property type="component" value="Unassembled WGS sequence"/>
</dbReference>
<proteinExistence type="predicted"/>
<accession>A0A6L2PUK3</accession>
<dbReference type="InParanoid" id="A0A6L2PUK3"/>
<protein>
    <submittedName>
        <fullName evidence="1">Uncharacterized protein</fullName>
    </submittedName>
</protein>
<name>A0A6L2PUK3_COPFO</name>
<dbReference type="AlphaFoldDB" id="A0A6L2PUK3"/>
<sequence>MAVDNTFKPKAAPAGGRFANSSDDFMRASLLSTGAARHSDLADQQTFSA</sequence>
<keyword evidence="2" id="KW-1185">Reference proteome</keyword>
<reference evidence="2" key="1">
    <citation type="submission" date="2020-01" db="EMBL/GenBank/DDBJ databases">
        <title>Draft genome sequence of the Termite Coptotermes fromosanus.</title>
        <authorList>
            <person name="Itakura S."/>
            <person name="Yosikawa Y."/>
            <person name="Umezawa K."/>
        </authorList>
    </citation>
    <scope>NUCLEOTIDE SEQUENCE [LARGE SCALE GENOMIC DNA]</scope>
</reference>
<evidence type="ECO:0000313" key="1">
    <source>
        <dbReference type="EMBL" id="GFG36176.1"/>
    </source>
</evidence>
<gene>
    <name evidence="1" type="ORF">Cfor_00387</name>
</gene>
<organism evidence="1 2">
    <name type="scientific">Coptotermes formosanus</name>
    <name type="common">Formosan subterranean termite</name>
    <dbReference type="NCBI Taxonomy" id="36987"/>
    <lineage>
        <taxon>Eukaryota</taxon>
        <taxon>Metazoa</taxon>
        <taxon>Ecdysozoa</taxon>
        <taxon>Arthropoda</taxon>
        <taxon>Hexapoda</taxon>
        <taxon>Insecta</taxon>
        <taxon>Pterygota</taxon>
        <taxon>Neoptera</taxon>
        <taxon>Polyneoptera</taxon>
        <taxon>Dictyoptera</taxon>
        <taxon>Blattodea</taxon>
        <taxon>Blattoidea</taxon>
        <taxon>Termitoidae</taxon>
        <taxon>Rhinotermitidae</taxon>
        <taxon>Coptotermes</taxon>
    </lineage>
</organism>
<evidence type="ECO:0000313" key="2">
    <source>
        <dbReference type="Proteomes" id="UP000502823"/>
    </source>
</evidence>
<dbReference type="EMBL" id="BLKM01000612">
    <property type="protein sequence ID" value="GFG36176.1"/>
    <property type="molecule type" value="Genomic_DNA"/>
</dbReference>
<comment type="caution">
    <text evidence="1">The sequence shown here is derived from an EMBL/GenBank/DDBJ whole genome shotgun (WGS) entry which is preliminary data.</text>
</comment>